<accession>A0A8H4EWB4</accession>
<gene>
    <name evidence="2" type="ORF">FB192DRAFT_1405361</name>
</gene>
<reference evidence="2 3" key="1">
    <citation type="submission" date="2019-09" db="EMBL/GenBank/DDBJ databases">
        <authorList>
            <consortium name="DOE Joint Genome Institute"/>
            <person name="Mondo S.J."/>
            <person name="Navarro-Mendoza M.I."/>
            <person name="Perez-Arques C."/>
            <person name="Panchal S."/>
            <person name="Nicolas F.E."/>
            <person name="Ganguly P."/>
            <person name="Pangilinan J."/>
            <person name="Grigoriev I."/>
            <person name="Heitman J."/>
            <person name="Sanya K."/>
            <person name="Garre V."/>
        </authorList>
    </citation>
    <scope>NUCLEOTIDE SEQUENCE [LARGE SCALE GENOMIC DNA]</scope>
    <source>
        <strain evidence="2 3">MU402</strain>
    </source>
</reference>
<proteinExistence type="predicted"/>
<keyword evidence="1" id="KW-0472">Membrane</keyword>
<evidence type="ECO:0000313" key="2">
    <source>
        <dbReference type="EMBL" id="KAF1796144.1"/>
    </source>
</evidence>
<dbReference type="AlphaFoldDB" id="A0A8H4EWB4"/>
<evidence type="ECO:0000256" key="1">
    <source>
        <dbReference type="SAM" id="Phobius"/>
    </source>
</evidence>
<evidence type="ECO:0000313" key="3">
    <source>
        <dbReference type="Proteomes" id="UP000469890"/>
    </source>
</evidence>
<dbReference type="InterPro" id="IPR018616">
    <property type="entry name" value="GUCD1"/>
</dbReference>
<organism evidence="2 3">
    <name type="scientific">Mucor circinelloides f. lusitanicus</name>
    <name type="common">Mucor racemosus var. lusitanicus</name>
    <dbReference type="NCBI Taxonomy" id="29924"/>
    <lineage>
        <taxon>Eukaryota</taxon>
        <taxon>Fungi</taxon>
        <taxon>Fungi incertae sedis</taxon>
        <taxon>Mucoromycota</taxon>
        <taxon>Mucoromycotina</taxon>
        <taxon>Mucoromycetes</taxon>
        <taxon>Mucorales</taxon>
        <taxon>Mucorineae</taxon>
        <taxon>Mucoraceae</taxon>
        <taxon>Mucor</taxon>
    </lineage>
</organism>
<dbReference type="PANTHER" id="PTHR31400">
    <property type="entry name" value="GUANYLYL CYCLASE DOMAIN CONTAINING PROTEIN 1 GUCD1"/>
    <property type="match status" value="1"/>
</dbReference>
<dbReference type="Proteomes" id="UP000469890">
    <property type="component" value="Unassembled WGS sequence"/>
</dbReference>
<dbReference type="PANTHER" id="PTHR31400:SF1">
    <property type="entry name" value="PROTEIN GUCD1"/>
    <property type="match status" value="1"/>
</dbReference>
<keyword evidence="1" id="KW-1133">Transmembrane helix</keyword>
<feature type="transmembrane region" description="Helical" evidence="1">
    <location>
        <begin position="12"/>
        <end position="33"/>
    </location>
</feature>
<dbReference type="Gene3D" id="3.90.70.10">
    <property type="entry name" value="Cysteine proteinases"/>
    <property type="match status" value="1"/>
</dbReference>
<protein>
    <submittedName>
        <fullName evidence="2">Guanylylate cyclase-domain-containing protein</fullName>
    </submittedName>
</protein>
<name>A0A8H4EWB4_MUCCL</name>
<keyword evidence="1" id="KW-0812">Transmembrane</keyword>
<dbReference type="Pfam" id="PF09778">
    <property type="entry name" value="Guanylate_cyc_2"/>
    <property type="match status" value="1"/>
</dbReference>
<sequence length="287" mass="32935">MSGFEACVCVCLYTRSFLSLSLSFFFFFSHSLLTHTACYSINMLSLGTDDNVNTTNDTIINYSEFSDHPIPHIPQDTNWDCGLACVVMTLRGLGFNVNLEDVARQCPVNSVWTIDLAFLLRNYVHDFTYYTSYLGSRKEYQDQKFYQEDFDEDEKRVNKLFAIAKSCSVHVVRMMLPLDDFKRFLYCKKFAIITLVNARLLKCQLCRRHRGCLGSVCGQLDLLLEKFKGNDYLGHFIVLIGYDPTEDLFIYRDPAANDEFCTISADDLDDARQSEGTDHDCIVVKLS</sequence>
<dbReference type="EMBL" id="JAAECE010000013">
    <property type="protein sequence ID" value="KAF1796144.1"/>
    <property type="molecule type" value="Genomic_DNA"/>
</dbReference>
<comment type="caution">
    <text evidence="2">The sequence shown here is derived from an EMBL/GenBank/DDBJ whole genome shotgun (WGS) entry which is preliminary data.</text>
</comment>